<gene>
    <name evidence="2" type="ORF">F3B98_27245</name>
</gene>
<dbReference type="EMBL" id="VWFO01000108">
    <property type="protein sequence ID" value="KAA4660223.1"/>
    <property type="molecule type" value="Genomic_DNA"/>
</dbReference>
<feature type="domain" description="GxGYxYP putative glycoside hydrolase second N-terminal" evidence="1">
    <location>
        <begin position="121"/>
        <end position="152"/>
    </location>
</feature>
<feature type="non-terminal residue" evidence="2">
    <location>
        <position position="313"/>
    </location>
</feature>
<dbReference type="Pfam" id="PF20957">
    <property type="entry name" value="GxGYxYP_N_2nd"/>
    <property type="match status" value="1"/>
</dbReference>
<proteinExistence type="predicted"/>
<dbReference type="PANTHER" id="PTHR37321:SF1">
    <property type="entry name" value="EXPORTED PROTEIN"/>
    <property type="match status" value="1"/>
</dbReference>
<protein>
    <recommendedName>
        <fullName evidence="1">GxGYxYP putative glycoside hydrolase second N-terminal domain-containing protein</fullName>
    </recommendedName>
</protein>
<dbReference type="InterPro" id="IPR048310">
    <property type="entry name" value="GxGYxYP_N_2nd"/>
</dbReference>
<comment type="caution">
    <text evidence="2">The sequence shown here is derived from an EMBL/GenBank/DDBJ whole genome shotgun (WGS) entry which is preliminary data.</text>
</comment>
<sequence length="313" mass="35951">MRKYLQLVFLAVSVFCSEILLAESRDPVRILDLRTLNELDLKEQEKAEQLWDIMHTTATLQGIVNRNSPRLYIRYVKNGQGENVDDYWWNKYRQAGQWLAGRDTIAYTELSDVVTVFRKEIRGVVVYDSKVASTSNIASSVAGIENLIAVRYDISPNSLYTRLVLQGPKLAVKCWLVNKDGSSLFTGKGRIAGTGQPSTGSLKIDPYVWFIEKYLKKGLCNTEYAAYYIDQFWRTDPTRTVTNHHQLTNHDFFVSKKAFFFDLSPWGDEPATDDPTQEEGLDLQILKTFLQEAYKQNKGEKFCYIGGFPSWIY</sequence>
<name>A0A642C5A2_BACOV</name>
<reference evidence="2 3" key="1">
    <citation type="journal article" date="2019" name="Nat. Med.">
        <title>A library of human gut bacterial isolates paired with longitudinal multiomics data enables mechanistic microbiome research.</title>
        <authorList>
            <person name="Poyet M."/>
            <person name="Groussin M."/>
            <person name="Gibbons S.M."/>
            <person name="Avila-Pacheco J."/>
            <person name="Jiang X."/>
            <person name="Kearney S.M."/>
            <person name="Perrotta A.R."/>
            <person name="Berdy B."/>
            <person name="Zhao S."/>
            <person name="Lieberman T.D."/>
            <person name="Swanson P.K."/>
            <person name="Smith M."/>
            <person name="Roesemann S."/>
            <person name="Alexander J.E."/>
            <person name="Rich S.A."/>
            <person name="Livny J."/>
            <person name="Vlamakis H."/>
            <person name="Clish C."/>
            <person name="Bullock K."/>
            <person name="Deik A."/>
            <person name="Scott J."/>
            <person name="Pierce K.A."/>
            <person name="Xavier R.J."/>
            <person name="Alm E.J."/>
        </authorList>
    </citation>
    <scope>NUCLEOTIDE SEQUENCE [LARGE SCALE GENOMIC DNA]</scope>
    <source>
        <strain evidence="2 3">BIOML-A14</strain>
    </source>
</reference>
<evidence type="ECO:0000259" key="1">
    <source>
        <dbReference type="Pfam" id="PF20957"/>
    </source>
</evidence>
<evidence type="ECO:0000313" key="3">
    <source>
        <dbReference type="Proteomes" id="UP000435985"/>
    </source>
</evidence>
<evidence type="ECO:0000313" key="2">
    <source>
        <dbReference type="EMBL" id="KAA4660223.1"/>
    </source>
</evidence>
<dbReference type="AlphaFoldDB" id="A0A642C5A2"/>
<dbReference type="PANTHER" id="PTHR37321">
    <property type="entry name" value="EXPORTED PROTEIN-RELATED"/>
    <property type="match status" value="1"/>
</dbReference>
<accession>A0A642C5A2</accession>
<dbReference type="Proteomes" id="UP000435985">
    <property type="component" value="Unassembled WGS sequence"/>
</dbReference>
<organism evidence="2 3">
    <name type="scientific">Bacteroides ovatus</name>
    <dbReference type="NCBI Taxonomy" id="28116"/>
    <lineage>
        <taxon>Bacteria</taxon>
        <taxon>Pseudomonadati</taxon>
        <taxon>Bacteroidota</taxon>
        <taxon>Bacteroidia</taxon>
        <taxon>Bacteroidales</taxon>
        <taxon>Bacteroidaceae</taxon>
        <taxon>Bacteroides</taxon>
    </lineage>
</organism>